<reference evidence="1" key="1">
    <citation type="journal article" date="2019" name="bioRxiv">
        <title>The Genome of the Zebra Mussel, Dreissena polymorpha: A Resource for Invasive Species Research.</title>
        <authorList>
            <person name="McCartney M.A."/>
            <person name="Auch B."/>
            <person name="Kono T."/>
            <person name="Mallez S."/>
            <person name="Zhang Y."/>
            <person name="Obille A."/>
            <person name="Becker A."/>
            <person name="Abrahante J.E."/>
            <person name="Garbe J."/>
            <person name="Badalamenti J.P."/>
            <person name="Herman A."/>
            <person name="Mangelson H."/>
            <person name="Liachko I."/>
            <person name="Sullivan S."/>
            <person name="Sone E.D."/>
            <person name="Koren S."/>
            <person name="Silverstein K.A.T."/>
            <person name="Beckman K.B."/>
            <person name="Gohl D.M."/>
        </authorList>
    </citation>
    <scope>NUCLEOTIDE SEQUENCE</scope>
    <source>
        <strain evidence="1">Duluth1</strain>
        <tissue evidence="1">Whole animal</tissue>
    </source>
</reference>
<organism evidence="1 2">
    <name type="scientific">Dreissena polymorpha</name>
    <name type="common">Zebra mussel</name>
    <name type="synonym">Mytilus polymorpha</name>
    <dbReference type="NCBI Taxonomy" id="45954"/>
    <lineage>
        <taxon>Eukaryota</taxon>
        <taxon>Metazoa</taxon>
        <taxon>Spiralia</taxon>
        <taxon>Lophotrochozoa</taxon>
        <taxon>Mollusca</taxon>
        <taxon>Bivalvia</taxon>
        <taxon>Autobranchia</taxon>
        <taxon>Heteroconchia</taxon>
        <taxon>Euheterodonta</taxon>
        <taxon>Imparidentia</taxon>
        <taxon>Neoheterodontei</taxon>
        <taxon>Myida</taxon>
        <taxon>Dreissenoidea</taxon>
        <taxon>Dreissenidae</taxon>
        <taxon>Dreissena</taxon>
    </lineage>
</organism>
<accession>A0A9D4E8U6</accession>
<name>A0A9D4E8U6_DREPO</name>
<evidence type="ECO:0000313" key="1">
    <source>
        <dbReference type="EMBL" id="KAH3774434.1"/>
    </source>
</evidence>
<dbReference type="AlphaFoldDB" id="A0A9D4E8U6"/>
<dbReference type="Proteomes" id="UP000828390">
    <property type="component" value="Unassembled WGS sequence"/>
</dbReference>
<keyword evidence="2" id="KW-1185">Reference proteome</keyword>
<reference evidence="1" key="2">
    <citation type="submission" date="2020-11" db="EMBL/GenBank/DDBJ databases">
        <authorList>
            <person name="McCartney M.A."/>
            <person name="Auch B."/>
            <person name="Kono T."/>
            <person name="Mallez S."/>
            <person name="Becker A."/>
            <person name="Gohl D.M."/>
            <person name="Silverstein K.A.T."/>
            <person name="Koren S."/>
            <person name="Bechman K.B."/>
            <person name="Herman A."/>
            <person name="Abrahante J.E."/>
            <person name="Garbe J."/>
        </authorList>
    </citation>
    <scope>NUCLEOTIDE SEQUENCE</scope>
    <source>
        <strain evidence="1">Duluth1</strain>
        <tissue evidence="1">Whole animal</tissue>
    </source>
</reference>
<gene>
    <name evidence="1" type="ORF">DPMN_175816</name>
</gene>
<protein>
    <submittedName>
        <fullName evidence="1">Uncharacterized protein</fullName>
    </submittedName>
</protein>
<comment type="caution">
    <text evidence="1">The sequence shown here is derived from an EMBL/GenBank/DDBJ whole genome shotgun (WGS) entry which is preliminary data.</text>
</comment>
<dbReference type="EMBL" id="JAIWYP010000009">
    <property type="protein sequence ID" value="KAH3774434.1"/>
    <property type="molecule type" value="Genomic_DNA"/>
</dbReference>
<proteinExistence type="predicted"/>
<evidence type="ECO:0000313" key="2">
    <source>
        <dbReference type="Proteomes" id="UP000828390"/>
    </source>
</evidence>
<sequence>MEVTELNQRREARKLRPQAKWTRAIVTNKPARGKIPRELSRSQHISITFFNFVWNKLCHSTGFS</sequence>